<evidence type="ECO:0000256" key="1">
    <source>
        <dbReference type="ARBA" id="ARBA00010199"/>
    </source>
</evidence>
<keyword evidence="2" id="KW-0812">Transmembrane</keyword>
<keyword evidence="4" id="KW-1185">Reference proteome</keyword>
<evidence type="ECO:0000313" key="3">
    <source>
        <dbReference type="EMBL" id="KAK4727142.1"/>
    </source>
</evidence>
<feature type="transmembrane region" description="Helical" evidence="2">
    <location>
        <begin position="121"/>
        <end position="140"/>
    </location>
</feature>
<feature type="transmembrane region" description="Helical" evidence="2">
    <location>
        <begin position="226"/>
        <end position="246"/>
    </location>
</feature>
<keyword evidence="2" id="KW-0472">Membrane</keyword>
<name>A0AAV9LPF6_9SOLN</name>
<dbReference type="GO" id="GO:0016020">
    <property type="term" value="C:membrane"/>
    <property type="evidence" value="ECO:0007669"/>
    <property type="project" value="InterPro"/>
</dbReference>
<feature type="transmembrane region" description="Helical" evidence="2">
    <location>
        <begin position="94"/>
        <end position="115"/>
    </location>
</feature>
<evidence type="ECO:0000256" key="2">
    <source>
        <dbReference type="SAM" id="Phobius"/>
    </source>
</evidence>
<sequence length="278" mass="31204">MNAIHDVKSFVMEFHYESKKLWYLAGPAIFTSLCQYSLGAVTQIFAGHVGSIQLTAASIQILLGMGIALETLCGQAYGAKQKDMLGIYLQRSWIILNATALVLLFLNIFPLSLITEKIEEWAGQFSLWMIPMVFAYAFEFPIMKFLQAQSKIMTMAVIAGVSFAMHTLLTWLFMLKLGWGLAGGAVILNCSWWFMVTAKMMYILWGNSCGDAWSGFSWEAFKNLWGFVRLSLAYGVMICLELWYFMSSIVVAGYVQDAEIAVNATSIWFVHSPTPTTF</sequence>
<feature type="transmembrane region" description="Helical" evidence="2">
    <location>
        <begin position="179"/>
        <end position="205"/>
    </location>
</feature>
<dbReference type="AlphaFoldDB" id="A0AAV9LPF6"/>
<dbReference type="GO" id="GO:0042910">
    <property type="term" value="F:xenobiotic transmembrane transporter activity"/>
    <property type="evidence" value="ECO:0007669"/>
    <property type="project" value="InterPro"/>
</dbReference>
<comment type="similarity">
    <text evidence="1">Belongs to the multi antimicrobial extrusion (MATE) (TC 2.A.66.1) family.</text>
</comment>
<organism evidence="3 4">
    <name type="scientific">Solanum pinnatisectum</name>
    <name type="common">tansyleaf nightshade</name>
    <dbReference type="NCBI Taxonomy" id="50273"/>
    <lineage>
        <taxon>Eukaryota</taxon>
        <taxon>Viridiplantae</taxon>
        <taxon>Streptophyta</taxon>
        <taxon>Embryophyta</taxon>
        <taxon>Tracheophyta</taxon>
        <taxon>Spermatophyta</taxon>
        <taxon>Magnoliopsida</taxon>
        <taxon>eudicotyledons</taxon>
        <taxon>Gunneridae</taxon>
        <taxon>Pentapetalae</taxon>
        <taxon>asterids</taxon>
        <taxon>lamiids</taxon>
        <taxon>Solanales</taxon>
        <taxon>Solanaceae</taxon>
        <taxon>Solanoideae</taxon>
        <taxon>Solaneae</taxon>
        <taxon>Solanum</taxon>
    </lineage>
</organism>
<dbReference type="GO" id="GO:0015297">
    <property type="term" value="F:antiporter activity"/>
    <property type="evidence" value="ECO:0007669"/>
    <property type="project" value="InterPro"/>
</dbReference>
<proteinExistence type="inferred from homology"/>
<dbReference type="Proteomes" id="UP001311915">
    <property type="component" value="Unassembled WGS sequence"/>
</dbReference>
<accession>A0AAV9LPF6</accession>
<keyword evidence="2" id="KW-1133">Transmembrane helix</keyword>
<feature type="transmembrane region" description="Helical" evidence="2">
    <location>
        <begin position="52"/>
        <end position="73"/>
    </location>
</feature>
<feature type="transmembrane region" description="Helical" evidence="2">
    <location>
        <begin position="152"/>
        <end position="173"/>
    </location>
</feature>
<dbReference type="PANTHER" id="PTHR11206">
    <property type="entry name" value="MULTIDRUG RESISTANCE PROTEIN"/>
    <property type="match status" value="1"/>
</dbReference>
<dbReference type="InterPro" id="IPR002528">
    <property type="entry name" value="MATE_fam"/>
</dbReference>
<reference evidence="3 4" key="1">
    <citation type="submission" date="2023-10" db="EMBL/GenBank/DDBJ databases">
        <title>Genome-Wide Identification Analysis in wild type Solanum Pinnatisectum Reveals Some Genes Defensing Phytophthora Infestans.</title>
        <authorList>
            <person name="Sun C."/>
        </authorList>
    </citation>
    <scope>NUCLEOTIDE SEQUENCE [LARGE SCALE GENOMIC DNA]</scope>
    <source>
        <strain evidence="3">LQN</strain>
        <tissue evidence="3">Leaf</tissue>
    </source>
</reference>
<feature type="transmembrane region" description="Helical" evidence="2">
    <location>
        <begin position="21"/>
        <end position="46"/>
    </location>
</feature>
<dbReference type="EMBL" id="JAWPEI010000005">
    <property type="protein sequence ID" value="KAK4727142.1"/>
    <property type="molecule type" value="Genomic_DNA"/>
</dbReference>
<gene>
    <name evidence="3" type="ORF">R3W88_032059</name>
</gene>
<protein>
    <submittedName>
        <fullName evidence="3">Uncharacterized protein</fullName>
    </submittedName>
</protein>
<comment type="caution">
    <text evidence="3">The sequence shown here is derived from an EMBL/GenBank/DDBJ whole genome shotgun (WGS) entry which is preliminary data.</text>
</comment>
<dbReference type="Pfam" id="PF01554">
    <property type="entry name" value="MatE"/>
    <property type="match status" value="1"/>
</dbReference>
<evidence type="ECO:0000313" key="4">
    <source>
        <dbReference type="Proteomes" id="UP001311915"/>
    </source>
</evidence>